<reference evidence="2" key="1">
    <citation type="journal article" date="2022" name="Mol. Ecol. Resour.">
        <title>The genomes of chicory, endive, great burdock and yacon provide insights into Asteraceae palaeo-polyploidization history and plant inulin production.</title>
        <authorList>
            <person name="Fan W."/>
            <person name="Wang S."/>
            <person name="Wang H."/>
            <person name="Wang A."/>
            <person name="Jiang F."/>
            <person name="Liu H."/>
            <person name="Zhao H."/>
            <person name="Xu D."/>
            <person name="Zhang Y."/>
        </authorList>
    </citation>
    <scope>NUCLEOTIDE SEQUENCE [LARGE SCALE GENOMIC DNA]</scope>
    <source>
        <strain evidence="2">cv. Yunnan</strain>
    </source>
</reference>
<organism evidence="1 2">
    <name type="scientific">Smallanthus sonchifolius</name>
    <dbReference type="NCBI Taxonomy" id="185202"/>
    <lineage>
        <taxon>Eukaryota</taxon>
        <taxon>Viridiplantae</taxon>
        <taxon>Streptophyta</taxon>
        <taxon>Embryophyta</taxon>
        <taxon>Tracheophyta</taxon>
        <taxon>Spermatophyta</taxon>
        <taxon>Magnoliopsida</taxon>
        <taxon>eudicotyledons</taxon>
        <taxon>Gunneridae</taxon>
        <taxon>Pentapetalae</taxon>
        <taxon>asterids</taxon>
        <taxon>campanulids</taxon>
        <taxon>Asterales</taxon>
        <taxon>Asteraceae</taxon>
        <taxon>Asteroideae</taxon>
        <taxon>Heliantheae alliance</taxon>
        <taxon>Millerieae</taxon>
        <taxon>Smallanthus</taxon>
    </lineage>
</organism>
<reference evidence="1 2" key="2">
    <citation type="journal article" date="2022" name="Mol. Ecol. Resour.">
        <title>The genomes of chicory, endive, great burdock and yacon provide insights into Asteraceae paleo-polyploidization history and plant inulin production.</title>
        <authorList>
            <person name="Fan W."/>
            <person name="Wang S."/>
            <person name="Wang H."/>
            <person name="Wang A."/>
            <person name="Jiang F."/>
            <person name="Liu H."/>
            <person name="Zhao H."/>
            <person name="Xu D."/>
            <person name="Zhang Y."/>
        </authorList>
    </citation>
    <scope>NUCLEOTIDE SEQUENCE [LARGE SCALE GENOMIC DNA]</scope>
    <source>
        <strain evidence="2">cv. Yunnan</strain>
        <tissue evidence="1">Leaves</tissue>
    </source>
</reference>
<proteinExistence type="predicted"/>
<dbReference type="Proteomes" id="UP001056120">
    <property type="component" value="Linkage Group LG22"/>
</dbReference>
<sequence>MARVIAYQKLATLLVLLNFTILTSSRPLSVLKTVSCPDANNGFLDRFSLGSIKDGPSPGIGHGFDDLGGIKFGVEHVYQPGEIKDGPSHGVGHELITSIQTLGGIKDGPSPGIGHKIIN</sequence>
<evidence type="ECO:0000313" key="2">
    <source>
        <dbReference type="Proteomes" id="UP001056120"/>
    </source>
</evidence>
<name>A0ACB9BWL0_9ASTR</name>
<protein>
    <submittedName>
        <fullName evidence="1">Uncharacterized protein</fullName>
    </submittedName>
</protein>
<dbReference type="EMBL" id="CM042039">
    <property type="protein sequence ID" value="KAI3726323.1"/>
    <property type="molecule type" value="Genomic_DNA"/>
</dbReference>
<comment type="caution">
    <text evidence="1">The sequence shown here is derived from an EMBL/GenBank/DDBJ whole genome shotgun (WGS) entry which is preliminary data.</text>
</comment>
<gene>
    <name evidence="1" type="ORF">L1987_66120</name>
</gene>
<accession>A0ACB9BWL0</accession>
<evidence type="ECO:0000313" key="1">
    <source>
        <dbReference type="EMBL" id="KAI3726323.1"/>
    </source>
</evidence>
<keyword evidence="2" id="KW-1185">Reference proteome</keyword>